<evidence type="ECO:0000256" key="7">
    <source>
        <dbReference type="RuleBase" id="RU003872"/>
    </source>
</evidence>
<dbReference type="HAMAP" id="MF_01345_B">
    <property type="entry name" value="Ribosomal_uS17_B"/>
    <property type="match status" value="1"/>
</dbReference>
<dbReference type="Proteomes" id="UP000595917">
    <property type="component" value="Chromosome"/>
</dbReference>
<evidence type="ECO:0000256" key="6">
    <source>
        <dbReference type="HAMAP-Rule" id="MF_01345"/>
    </source>
</evidence>
<protein>
    <recommendedName>
        <fullName evidence="6">Small ribosomal subunit protein uS17</fullName>
    </recommendedName>
</protein>
<keyword evidence="4 6" id="KW-0689">Ribosomal protein</keyword>
<dbReference type="InterPro" id="IPR019979">
    <property type="entry name" value="Ribosomal_uS17_CS"/>
</dbReference>
<reference evidence="8" key="1">
    <citation type="submission" date="2021-01" db="EMBL/GenBank/DDBJ databases">
        <title>Description of Breznakiella homolactica.</title>
        <authorList>
            <person name="Song Y."/>
            <person name="Brune A."/>
        </authorList>
    </citation>
    <scope>NUCLEOTIDE SEQUENCE</scope>
    <source>
        <strain evidence="8">RmG30</strain>
    </source>
</reference>
<keyword evidence="5 6" id="KW-0687">Ribonucleoprotein</keyword>
<dbReference type="GO" id="GO:0006412">
    <property type="term" value="P:translation"/>
    <property type="evidence" value="ECO:0007669"/>
    <property type="project" value="UniProtKB-UniRule"/>
</dbReference>
<sequence>MTEQTVKAKSGKKEFVGIVKSDKMEKTIVVAIATKTLHPLYKKYITRIKKVKAHDEKNEANIGDRVRVVECRPISKEKCWKLAEIVEKAR</sequence>
<comment type="similarity">
    <text evidence="1 6 7">Belongs to the universal ribosomal protein uS17 family.</text>
</comment>
<dbReference type="SUPFAM" id="SSF50249">
    <property type="entry name" value="Nucleic acid-binding proteins"/>
    <property type="match status" value="1"/>
</dbReference>
<comment type="function">
    <text evidence="6">One of the primary rRNA binding proteins, it binds specifically to the 5'-end of 16S ribosomal RNA.</text>
</comment>
<dbReference type="EMBL" id="CP067089">
    <property type="protein sequence ID" value="QQO10643.1"/>
    <property type="molecule type" value="Genomic_DNA"/>
</dbReference>
<dbReference type="NCBIfam" id="TIGR03635">
    <property type="entry name" value="uS17_bact"/>
    <property type="match status" value="1"/>
</dbReference>
<proteinExistence type="inferred from homology"/>
<dbReference type="PRINTS" id="PR00973">
    <property type="entry name" value="RIBOSOMALS17"/>
</dbReference>
<evidence type="ECO:0000256" key="2">
    <source>
        <dbReference type="ARBA" id="ARBA00022730"/>
    </source>
</evidence>
<dbReference type="PANTHER" id="PTHR10744">
    <property type="entry name" value="40S RIBOSOMAL PROTEIN S11 FAMILY MEMBER"/>
    <property type="match status" value="1"/>
</dbReference>
<keyword evidence="3 6" id="KW-0694">RNA-binding</keyword>
<dbReference type="InterPro" id="IPR019984">
    <property type="entry name" value="Ribosomal_uS17_bact/chlr"/>
</dbReference>
<dbReference type="PANTHER" id="PTHR10744:SF1">
    <property type="entry name" value="SMALL RIBOSOMAL SUBUNIT PROTEIN US17M"/>
    <property type="match status" value="1"/>
</dbReference>
<dbReference type="GO" id="GO:0019843">
    <property type="term" value="F:rRNA binding"/>
    <property type="evidence" value="ECO:0007669"/>
    <property type="project" value="UniProtKB-UniRule"/>
</dbReference>
<evidence type="ECO:0000256" key="5">
    <source>
        <dbReference type="ARBA" id="ARBA00023274"/>
    </source>
</evidence>
<evidence type="ECO:0000313" key="9">
    <source>
        <dbReference type="Proteomes" id="UP000595917"/>
    </source>
</evidence>
<evidence type="ECO:0000256" key="4">
    <source>
        <dbReference type="ARBA" id="ARBA00022980"/>
    </source>
</evidence>
<dbReference type="AlphaFoldDB" id="A0A7T7XQJ0"/>
<dbReference type="GO" id="GO:0003735">
    <property type="term" value="F:structural constituent of ribosome"/>
    <property type="evidence" value="ECO:0007669"/>
    <property type="project" value="UniProtKB-UniRule"/>
</dbReference>
<keyword evidence="9" id="KW-1185">Reference proteome</keyword>
<name>A0A7T7XQJ0_9SPIR</name>
<evidence type="ECO:0000313" key="8">
    <source>
        <dbReference type="EMBL" id="QQO10643.1"/>
    </source>
</evidence>
<dbReference type="RefSeq" id="WP_215627948.1">
    <property type="nucleotide sequence ID" value="NZ_CP067089.2"/>
</dbReference>
<comment type="subunit">
    <text evidence="6">Part of the 30S ribosomal subunit.</text>
</comment>
<keyword evidence="2 6" id="KW-0699">rRNA-binding</keyword>
<dbReference type="PROSITE" id="PS00056">
    <property type="entry name" value="RIBOSOMAL_S17"/>
    <property type="match status" value="1"/>
</dbReference>
<evidence type="ECO:0000256" key="1">
    <source>
        <dbReference type="ARBA" id="ARBA00010254"/>
    </source>
</evidence>
<dbReference type="NCBIfam" id="NF004123">
    <property type="entry name" value="PRK05610.1"/>
    <property type="match status" value="1"/>
</dbReference>
<dbReference type="InterPro" id="IPR012340">
    <property type="entry name" value="NA-bd_OB-fold"/>
</dbReference>
<accession>A0A7T7XQJ0</accession>
<evidence type="ECO:0000256" key="3">
    <source>
        <dbReference type="ARBA" id="ARBA00022884"/>
    </source>
</evidence>
<organism evidence="8 9">
    <name type="scientific">Breznakiella homolactica</name>
    <dbReference type="NCBI Taxonomy" id="2798577"/>
    <lineage>
        <taxon>Bacteria</taxon>
        <taxon>Pseudomonadati</taxon>
        <taxon>Spirochaetota</taxon>
        <taxon>Spirochaetia</taxon>
        <taxon>Spirochaetales</taxon>
        <taxon>Breznakiellaceae</taxon>
        <taxon>Breznakiella</taxon>
    </lineage>
</organism>
<gene>
    <name evidence="6 8" type="primary">rpsQ</name>
    <name evidence="8" type="ORF">JFL75_06925</name>
</gene>
<dbReference type="CDD" id="cd00364">
    <property type="entry name" value="Ribosomal_uS17"/>
    <property type="match status" value="1"/>
</dbReference>
<dbReference type="InterPro" id="IPR000266">
    <property type="entry name" value="Ribosomal_uS17"/>
</dbReference>
<dbReference type="KEGG" id="bhc:JFL75_06925"/>
<dbReference type="Pfam" id="PF00366">
    <property type="entry name" value="Ribosomal_S17"/>
    <property type="match status" value="1"/>
</dbReference>
<dbReference type="GO" id="GO:0022627">
    <property type="term" value="C:cytosolic small ribosomal subunit"/>
    <property type="evidence" value="ECO:0007669"/>
    <property type="project" value="UniProtKB-UniRule"/>
</dbReference>
<dbReference type="Gene3D" id="2.40.50.140">
    <property type="entry name" value="Nucleic acid-binding proteins"/>
    <property type="match status" value="1"/>
</dbReference>